<feature type="repeat" description="ANK" evidence="3">
    <location>
        <begin position="139"/>
        <end position="171"/>
    </location>
</feature>
<organism evidence="4 5">
    <name type="scientific">Tangfeifania diversioriginum</name>
    <dbReference type="NCBI Taxonomy" id="1168035"/>
    <lineage>
        <taxon>Bacteria</taxon>
        <taxon>Pseudomonadati</taxon>
        <taxon>Bacteroidota</taxon>
        <taxon>Bacteroidia</taxon>
        <taxon>Marinilabiliales</taxon>
        <taxon>Prolixibacteraceae</taxon>
        <taxon>Tangfeifania</taxon>
    </lineage>
</organism>
<dbReference type="EMBL" id="FQZE01000014">
    <property type="protein sequence ID" value="SHJ23805.1"/>
    <property type="molecule type" value="Genomic_DNA"/>
</dbReference>
<gene>
    <name evidence="4" type="ORF">SAMN05444280_11426</name>
</gene>
<feature type="repeat" description="ANK" evidence="3">
    <location>
        <begin position="106"/>
        <end position="138"/>
    </location>
</feature>
<evidence type="ECO:0000256" key="2">
    <source>
        <dbReference type="ARBA" id="ARBA00023043"/>
    </source>
</evidence>
<dbReference type="SMART" id="SM00248">
    <property type="entry name" value="ANK"/>
    <property type="match status" value="6"/>
</dbReference>
<dbReference type="Proteomes" id="UP000184050">
    <property type="component" value="Unassembled WGS sequence"/>
</dbReference>
<keyword evidence="2 3" id="KW-0040">ANK repeat</keyword>
<feature type="repeat" description="ANK" evidence="3">
    <location>
        <begin position="172"/>
        <end position="204"/>
    </location>
</feature>
<dbReference type="InterPro" id="IPR036770">
    <property type="entry name" value="Ankyrin_rpt-contain_sf"/>
</dbReference>
<dbReference type="STRING" id="1168035.SAMN05444280_11426"/>
<evidence type="ECO:0000256" key="1">
    <source>
        <dbReference type="ARBA" id="ARBA00022737"/>
    </source>
</evidence>
<dbReference type="PRINTS" id="PR01415">
    <property type="entry name" value="ANKYRIN"/>
</dbReference>
<feature type="repeat" description="ANK" evidence="3">
    <location>
        <begin position="205"/>
        <end position="237"/>
    </location>
</feature>
<evidence type="ECO:0000313" key="4">
    <source>
        <dbReference type="EMBL" id="SHJ23805.1"/>
    </source>
</evidence>
<dbReference type="Pfam" id="PF12796">
    <property type="entry name" value="Ank_2"/>
    <property type="match status" value="2"/>
</dbReference>
<dbReference type="InterPro" id="IPR002110">
    <property type="entry name" value="Ankyrin_rpt"/>
</dbReference>
<accession>A0A1M6HNL5</accession>
<dbReference type="SUPFAM" id="SSF48403">
    <property type="entry name" value="Ankyrin repeat"/>
    <property type="match status" value="1"/>
</dbReference>
<dbReference type="Gene3D" id="1.25.40.20">
    <property type="entry name" value="Ankyrin repeat-containing domain"/>
    <property type="match status" value="2"/>
</dbReference>
<name>A0A1M6HNL5_9BACT</name>
<protein>
    <submittedName>
        <fullName evidence="4">Ankyrin repeat</fullName>
    </submittedName>
</protein>
<sequence>MHGGVSWYLKIISNGPDNRYVVWILCCRFFKINKMALTARIRQIQCKLLFLLLVIHSGNVYSQEEDSPVDSLQLAVWLSEAILDNDTLTADSLIAAGTDVNISIADGVTPLMYAAQEGNIYFIKKLVRAGANVNQIPDNEISALQSAIISDKPDAVEFLLENGATLNTKDYLGNTPVINAALNNNLNMARLLIRRGAQVNGSNTDGNTALHFAAAFGNDSMVVLLLNAGARPNKRDNQGFTPLMVATSENFNTTAELLVSYGVDLNAKNEQGFSALTIAILNGNAYLAEFFLLNGADGNHLSGEAKDHWYYSKGTGRAMKSVLRNYDVKRNLLPVFNDWGGGAKLGMLNNHLKTEVVFGVKETKYNFWVQAALGVTPFVFSTLEEIGNKKYQFWERDYWLAFEIDKYISFKKSYQTEFGIFAGAEAAYKFGTYRGTGFRPASHLGFLPAAGLFWRQGFVETKLGYKNDIFGANEAGEFTIQFHFYFRRM</sequence>
<keyword evidence="1" id="KW-0677">Repeat</keyword>
<reference evidence="4 5" key="1">
    <citation type="submission" date="2016-11" db="EMBL/GenBank/DDBJ databases">
        <authorList>
            <person name="Jaros S."/>
            <person name="Januszkiewicz K."/>
            <person name="Wedrychowicz H."/>
        </authorList>
    </citation>
    <scope>NUCLEOTIDE SEQUENCE [LARGE SCALE GENOMIC DNA]</scope>
    <source>
        <strain evidence="4 5">DSM 27063</strain>
    </source>
</reference>
<keyword evidence="5" id="KW-1185">Reference proteome</keyword>
<feature type="repeat" description="ANK" evidence="3">
    <location>
        <begin position="238"/>
        <end position="270"/>
    </location>
</feature>
<dbReference type="PROSITE" id="PS50088">
    <property type="entry name" value="ANK_REPEAT"/>
    <property type="match status" value="5"/>
</dbReference>
<dbReference type="Pfam" id="PF13637">
    <property type="entry name" value="Ank_4"/>
    <property type="match status" value="1"/>
</dbReference>
<evidence type="ECO:0000313" key="5">
    <source>
        <dbReference type="Proteomes" id="UP000184050"/>
    </source>
</evidence>
<dbReference type="PANTHER" id="PTHR24171">
    <property type="entry name" value="ANKYRIN REPEAT DOMAIN-CONTAINING PROTEIN 39-RELATED"/>
    <property type="match status" value="1"/>
</dbReference>
<dbReference type="PROSITE" id="PS50297">
    <property type="entry name" value="ANK_REP_REGION"/>
    <property type="match status" value="5"/>
</dbReference>
<proteinExistence type="predicted"/>
<dbReference type="AlphaFoldDB" id="A0A1M6HNL5"/>
<evidence type="ECO:0000256" key="3">
    <source>
        <dbReference type="PROSITE-ProRule" id="PRU00023"/>
    </source>
</evidence>